<evidence type="ECO:0000259" key="1">
    <source>
        <dbReference type="Pfam" id="PF04536"/>
    </source>
</evidence>
<organism evidence="2 3">
    <name type="scientific">Acinetobacter baylyi</name>
    <dbReference type="NCBI Taxonomy" id="202950"/>
    <lineage>
        <taxon>Bacteria</taxon>
        <taxon>Pseudomonadati</taxon>
        <taxon>Pseudomonadota</taxon>
        <taxon>Gammaproteobacteria</taxon>
        <taxon>Moraxellales</taxon>
        <taxon>Moraxellaceae</taxon>
        <taxon>Acinetobacter</taxon>
    </lineage>
</organism>
<dbReference type="RefSeq" id="WP_307003378.1">
    <property type="nucleotide sequence ID" value="NZ_JAUTBK010000002.1"/>
</dbReference>
<keyword evidence="3" id="KW-1185">Reference proteome</keyword>
<gene>
    <name evidence="2" type="ORF">QE380_001816</name>
</gene>
<comment type="caution">
    <text evidence="2">The sequence shown here is derived from an EMBL/GenBank/DDBJ whole genome shotgun (WGS) entry which is preliminary data.</text>
</comment>
<dbReference type="Proteomes" id="UP001233360">
    <property type="component" value="Unassembled WGS sequence"/>
</dbReference>
<dbReference type="Pfam" id="PF04536">
    <property type="entry name" value="TPM_phosphatase"/>
    <property type="match status" value="1"/>
</dbReference>
<dbReference type="PANTHER" id="PTHR30373:SF8">
    <property type="entry name" value="BLL7265 PROTEIN"/>
    <property type="match status" value="1"/>
</dbReference>
<evidence type="ECO:0000313" key="2">
    <source>
        <dbReference type="EMBL" id="MDQ1208893.1"/>
    </source>
</evidence>
<feature type="domain" description="TPM" evidence="1">
    <location>
        <begin position="39"/>
        <end position="161"/>
    </location>
</feature>
<protein>
    <submittedName>
        <fullName evidence="2">Membrane protein</fullName>
    </submittedName>
</protein>
<reference evidence="2 3" key="1">
    <citation type="submission" date="2023-07" db="EMBL/GenBank/DDBJ databases">
        <title>Functional and genomic diversity of the sorghum phyllosphere microbiome.</title>
        <authorList>
            <person name="Shade A."/>
        </authorList>
    </citation>
    <scope>NUCLEOTIDE SEQUENCE [LARGE SCALE GENOMIC DNA]</scope>
    <source>
        <strain evidence="2 3">SORGH_AS_0887</strain>
    </source>
</reference>
<evidence type="ECO:0000313" key="3">
    <source>
        <dbReference type="Proteomes" id="UP001233360"/>
    </source>
</evidence>
<dbReference type="PANTHER" id="PTHR30373">
    <property type="entry name" value="UPF0603 PROTEIN YGCG"/>
    <property type="match status" value="1"/>
</dbReference>
<proteinExistence type="predicted"/>
<dbReference type="EMBL" id="JAUTBK010000002">
    <property type="protein sequence ID" value="MDQ1208893.1"/>
    <property type="molecule type" value="Genomic_DNA"/>
</dbReference>
<sequence length="186" mass="21349">MVTKTDTTRIITQPKLKENNQPSLKRWFKHCFYLPASKRFFSQADQAAIAAAVKLAEHGHIGEIQVVIEGHIPCSQAYHQNTRRRAEQLFAELGVWDTQYNSGILLYLNLCEKKVELVVDRGICTESHTLAWQTICEQMIQKLKQDQYRDAVVNAVTEIGQVLDQFYDGCNQNDQDELDNQPIILN</sequence>
<dbReference type="Gene3D" id="3.10.310.50">
    <property type="match status" value="1"/>
</dbReference>
<name>A0ABU0UWH5_ACIBI</name>
<accession>A0ABU0UWH5</accession>
<dbReference type="InterPro" id="IPR007621">
    <property type="entry name" value="TPM_dom"/>
</dbReference>